<feature type="compositionally biased region" description="Basic and acidic residues" evidence="1">
    <location>
        <begin position="24"/>
        <end position="35"/>
    </location>
</feature>
<gene>
    <name evidence="2" type="ORF">EVAR_80747_1</name>
</gene>
<evidence type="ECO:0000313" key="3">
    <source>
        <dbReference type="Proteomes" id="UP000299102"/>
    </source>
</evidence>
<feature type="region of interest" description="Disordered" evidence="1">
    <location>
        <begin position="24"/>
        <end position="71"/>
    </location>
</feature>
<reference evidence="2 3" key="1">
    <citation type="journal article" date="2019" name="Commun. Biol.">
        <title>The bagworm genome reveals a unique fibroin gene that provides high tensile strength.</title>
        <authorList>
            <person name="Kono N."/>
            <person name="Nakamura H."/>
            <person name="Ohtoshi R."/>
            <person name="Tomita M."/>
            <person name="Numata K."/>
            <person name="Arakawa K."/>
        </authorList>
    </citation>
    <scope>NUCLEOTIDE SEQUENCE [LARGE SCALE GENOMIC DNA]</scope>
</reference>
<dbReference type="AlphaFoldDB" id="A0A4C1X8Q0"/>
<dbReference type="EMBL" id="BGZK01000761">
    <property type="protein sequence ID" value="GBP59420.1"/>
    <property type="molecule type" value="Genomic_DNA"/>
</dbReference>
<accession>A0A4C1X8Q0</accession>
<evidence type="ECO:0000313" key="2">
    <source>
        <dbReference type="EMBL" id="GBP59420.1"/>
    </source>
</evidence>
<feature type="compositionally biased region" description="Low complexity" evidence="1">
    <location>
        <begin position="53"/>
        <end position="62"/>
    </location>
</feature>
<organism evidence="2 3">
    <name type="scientific">Eumeta variegata</name>
    <name type="common">Bagworm moth</name>
    <name type="synonym">Eumeta japonica</name>
    <dbReference type="NCBI Taxonomy" id="151549"/>
    <lineage>
        <taxon>Eukaryota</taxon>
        <taxon>Metazoa</taxon>
        <taxon>Ecdysozoa</taxon>
        <taxon>Arthropoda</taxon>
        <taxon>Hexapoda</taxon>
        <taxon>Insecta</taxon>
        <taxon>Pterygota</taxon>
        <taxon>Neoptera</taxon>
        <taxon>Endopterygota</taxon>
        <taxon>Lepidoptera</taxon>
        <taxon>Glossata</taxon>
        <taxon>Ditrysia</taxon>
        <taxon>Tineoidea</taxon>
        <taxon>Psychidae</taxon>
        <taxon>Oiketicinae</taxon>
        <taxon>Eumeta</taxon>
    </lineage>
</organism>
<feature type="region of interest" description="Disordered" evidence="1">
    <location>
        <begin position="91"/>
        <end position="124"/>
    </location>
</feature>
<feature type="compositionally biased region" description="Polar residues" evidence="1">
    <location>
        <begin position="36"/>
        <end position="46"/>
    </location>
</feature>
<protein>
    <submittedName>
        <fullName evidence="2">Uncharacterized protein</fullName>
    </submittedName>
</protein>
<sequence>MKAWTRVCLYMAAPFVHYVARGQPYRDRRPRREYASKQNAPRSSPGNRRNDRQLLNLSQLSDSLRESRLSRNETVHTTLGLMYDTASEVNELHPSGGRHATTRARAASGAHDLGTPRDVSQMCL</sequence>
<comment type="caution">
    <text evidence="2">The sequence shown here is derived from an EMBL/GenBank/DDBJ whole genome shotgun (WGS) entry which is preliminary data.</text>
</comment>
<feature type="compositionally biased region" description="Low complexity" evidence="1">
    <location>
        <begin position="95"/>
        <end position="111"/>
    </location>
</feature>
<evidence type="ECO:0000256" key="1">
    <source>
        <dbReference type="SAM" id="MobiDB-lite"/>
    </source>
</evidence>
<proteinExistence type="predicted"/>
<dbReference type="Proteomes" id="UP000299102">
    <property type="component" value="Unassembled WGS sequence"/>
</dbReference>
<name>A0A4C1X8Q0_EUMVA</name>
<keyword evidence="3" id="KW-1185">Reference proteome</keyword>